<dbReference type="AlphaFoldDB" id="A0A512P8U0"/>
<feature type="compositionally biased region" description="Basic and acidic residues" evidence="1">
    <location>
        <begin position="421"/>
        <end position="436"/>
    </location>
</feature>
<feature type="transmembrane region" description="Helical" evidence="2">
    <location>
        <begin position="144"/>
        <end position="165"/>
    </location>
</feature>
<feature type="transmembrane region" description="Helical" evidence="2">
    <location>
        <begin position="367"/>
        <end position="386"/>
    </location>
</feature>
<evidence type="ECO:0000313" key="4">
    <source>
        <dbReference type="Proteomes" id="UP000321798"/>
    </source>
</evidence>
<keyword evidence="2" id="KW-0472">Membrane</keyword>
<sequence>MLSGDERRRAPFFTSAIDGAPRWIGGVLCAVQGALLSLLVLVVPAVVAYVATSADPSNEGVGWFRSVGVGAGLWLLGHGVPMDVGGTTVGLVPLGVSALAVFSCYASARRSGLATRAGFTAGVLAYVLVASLVALAVGVGGWRLMAALLGAAVVGAAGLGGGLLARPEAPTWRALTRPVWTRVPAPVRVGSAAGLLAVAVLVVVAAVLSSVWVLAGRATVTDLVRALNLDVIGGAVLAVTELAFVPNLVVWALSWVAGPGFAVGDGSRFAPAEVVAVPLPTIPMLGALPTPDAAGGAMAYAPVLVVMVGALVGWAVHRRLRVERVRDLFVALGSLALTAGALTLVLVRLASGPVGPGSMAVVGGAPWSVAGAVAAEVLVGALLLAVPGEPLVRSALRGGRRQVRPGATTGTTGVDPAGARDGAENDTRSETVPARD</sequence>
<feature type="transmembrane region" description="Helical" evidence="2">
    <location>
        <begin position="62"/>
        <end position="80"/>
    </location>
</feature>
<proteinExistence type="predicted"/>
<dbReference type="EMBL" id="BKAL01000001">
    <property type="protein sequence ID" value="GEP67615.1"/>
    <property type="molecule type" value="Genomic_DNA"/>
</dbReference>
<dbReference type="InterPro" id="IPR045931">
    <property type="entry name" value="DUF6350"/>
</dbReference>
<feature type="transmembrane region" description="Helical" evidence="2">
    <location>
        <begin position="117"/>
        <end position="138"/>
    </location>
</feature>
<feature type="transmembrane region" description="Helical" evidence="2">
    <location>
        <begin position="23"/>
        <end position="50"/>
    </location>
</feature>
<protein>
    <submittedName>
        <fullName evidence="3">Uncharacterized protein</fullName>
    </submittedName>
</protein>
<evidence type="ECO:0000256" key="2">
    <source>
        <dbReference type="SAM" id="Phobius"/>
    </source>
</evidence>
<accession>A0A512P8U0</accession>
<feature type="transmembrane region" description="Helical" evidence="2">
    <location>
        <begin position="328"/>
        <end position="347"/>
    </location>
</feature>
<feature type="transmembrane region" description="Helical" evidence="2">
    <location>
        <begin position="294"/>
        <end position="316"/>
    </location>
</feature>
<gene>
    <name evidence="3" type="ORF">CSO01_03300</name>
</gene>
<keyword evidence="4" id="KW-1185">Reference proteome</keyword>
<comment type="caution">
    <text evidence="3">The sequence shown here is derived from an EMBL/GenBank/DDBJ whole genome shotgun (WGS) entry which is preliminary data.</text>
</comment>
<feature type="region of interest" description="Disordered" evidence="1">
    <location>
        <begin position="398"/>
        <end position="436"/>
    </location>
</feature>
<keyword evidence="2" id="KW-0812">Transmembrane</keyword>
<dbReference type="Pfam" id="PF19877">
    <property type="entry name" value="DUF6350"/>
    <property type="match status" value="1"/>
</dbReference>
<feature type="transmembrane region" description="Helical" evidence="2">
    <location>
        <begin position="186"/>
        <end position="215"/>
    </location>
</feature>
<evidence type="ECO:0000256" key="1">
    <source>
        <dbReference type="SAM" id="MobiDB-lite"/>
    </source>
</evidence>
<keyword evidence="2" id="KW-1133">Transmembrane helix</keyword>
<evidence type="ECO:0000313" key="3">
    <source>
        <dbReference type="EMBL" id="GEP67615.1"/>
    </source>
</evidence>
<feature type="transmembrane region" description="Helical" evidence="2">
    <location>
        <begin position="86"/>
        <end position="105"/>
    </location>
</feature>
<name>A0A512P8U0_9CELL</name>
<organism evidence="3 4">
    <name type="scientific">Cellulomonas soli</name>
    <dbReference type="NCBI Taxonomy" id="931535"/>
    <lineage>
        <taxon>Bacteria</taxon>
        <taxon>Bacillati</taxon>
        <taxon>Actinomycetota</taxon>
        <taxon>Actinomycetes</taxon>
        <taxon>Micrococcales</taxon>
        <taxon>Cellulomonadaceae</taxon>
        <taxon>Cellulomonas</taxon>
    </lineage>
</organism>
<dbReference type="Proteomes" id="UP000321798">
    <property type="component" value="Unassembled WGS sequence"/>
</dbReference>
<reference evidence="3 4" key="1">
    <citation type="submission" date="2019-07" db="EMBL/GenBank/DDBJ databases">
        <title>Whole genome shotgun sequence of Cellulomonas soli NBRC 109434.</title>
        <authorList>
            <person name="Hosoyama A."/>
            <person name="Uohara A."/>
            <person name="Ohji S."/>
            <person name="Ichikawa N."/>
        </authorList>
    </citation>
    <scope>NUCLEOTIDE SEQUENCE [LARGE SCALE GENOMIC DNA]</scope>
    <source>
        <strain evidence="3 4">NBRC 109434</strain>
    </source>
</reference>
<feature type="transmembrane region" description="Helical" evidence="2">
    <location>
        <begin position="235"/>
        <end position="257"/>
    </location>
</feature>